<dbReference type="PROSITE" id="PS50836">
    <property type="entry name" value="DOMON"/>
    <property type="match status" value="1"/>
</dbReference>
<dbReference type="Pfam" id="PF18962">
    <property type="entry name" value="Por_Secre_tail"/>
    <property type="match status" value="1"/>
</dbReference>
<dbReference type="InterPro" id="IPR045266">
    <property type="entry name" value="DOH_DOMON"/>
</dbReference>
<organism evidence="3 4">
    <name type="scientific">Formosa maritima</name>
    <dbReference type="NCBI Taxonomy" id="2592046"/>
    <lineage>
        <taxon>Bacteria</taxon>
        <taxon>Pseudomonadati</taxon>
        <taxon>Bacteroidota</taxon>
        <taxon>Flavobacteriia</taxon>
        <taxon>Flavobacteriales</taxon>
        <taxon>Flavobacteriaceae</taxon>
        <taxon>Formosa</taxon>
    </lineage>
</organism>
<dbReference type="InterPro" id="IPR005018">
    <property type="entry name" value="DOMON_domain"/>
</dbReference>
<evidence type="ECO:0000259" key="2">
    <source>
        <dbReference type="PROSITE" id="PS50836"/>
    </source>
</evidence>
<proteinExistence type="predicted"/>
<name>A0A5D0GEA0_9FLAO</name>
<dbReference type="CDD" id="cd09631">
    <property type="entry name" value="DOMON_DOH"/>
    <property type="match status" value="1"/>
</dbReference>
<reference evidence="3 4" key="1">
    <citation type="submission" date="2019-08" db="EMBL/GenBank/DDBJ databases">
        <title>Formosa sediminis sp. nov., isolated from marine sediment.</title>
        <authorList>
            <person name="Cao W.R."/>
        </authorList>
    </citation>
    <scope>NUCLEOTIDE SEQUENCE [LARGE SCALE GENOMIC DNA]</scope>
    <source>
        <strain evidence="3 4">1494</strain>
    </source>
</reference>
<comment type="caution">
    <text evidence="3">The sequence shown here is derived from an EMBL/GenBank/DDBJ whole genome shotgun (WGS) entry which is preliminary data.</text>
</comment>
<keyword evidence="4" id="KW-1185">Reference proteome</keyword>
<evidence type="ECO:0000313" key="4">
    <source>
        <dbReference type="Proteomes" id="UP000324550"/>
    </source>
</evidence>
<dbReference type="EMBL" id="VSFC01000032">
    <property type="protein sequence ID" value="TYA55972.1"/>
    <property type="molecule type" value="Genomic_DNA"/>
</dbReference>
<evidence type="ECO:0000313" key="3">
    <source>
        <dbReference type="EMBL" id="TYA55972.1"/>
    </source>
</evidence>
<dbReference type="AlphaFoldDB" id="A0A5D0GEA0"/>
<dbReference type="InterPro" id="IPR026444">
    <property type="entry name" value="Secre_tail"/>
</dbReference>
<evidence type="ECO:0000256" key="1">
    <source>
        <dbReference type="ARBA" id="ARBA00022729"/>
    </source>
</evidence>
<keyword evidence="1" id="KW-0732">Signal</keyword>
<dbReference type="NCBIfam" id="TIGR04183">
    <property type="entry name" value="Por_Secre_tail"/>
    <property type="match status" value="1"/>
</dbReference>
<dbReference type="Proteomes" id="UP000324550">
    <property type="component" value="Unassembled WGS sequence"/>
</dbReference>
<protein>
    <submittedName>
        <fullName evidence="3">T9SS type A sorting domain-containing protein</fullName>
    </submittedName>
</protein>
<accession>A0A5D0GEA0</accession>
<feature type="domain" description="DOMON" evidence="2">
    <location>
        <begin position="37"/>
        <end position="154"/>
    </location>
</feature>
<gene>
    <name evidence="3" type="ORF">FVF61_06720</name>
</gene>
<sequence>MIMKKITFSLIGIFTFITSLSFSQTYSTGVIELVNNGSFLYTAQIDVTASLVTLTLSGPDNKYLGLGFDSASMTAGKDVVIWLNDGTFKLTDRSFLGVGAEPALDAEQDWTIISNTTSSGQRNIVATRLPNTGNTNDHVFSTSASSIDLVWSFEDTSTYTLGWHGISNRGFTRESFTLSTPVFTKADFKIYPNPGKTHLNINLPEFNNNTHVEVFDILGKKIYSNSLSTLNNKISVSKWHSGVYLVRVSSGEQSITKRFIKL</sequence>